<name>A0A5J6LJH4_9GAMM</name>
<dbReference type="EMBL" id="CP044222">
    <property type="protein sequence ID" value="QEW08452.1"/>
    <property type="molecule type" value="Genomic_DNA"/>
</dbReference>
<dbReference type="Pfam" id="PF07282">
    <property type="entry name" value="Cas12f1-like_TNB"/>
    <property type="match status" value="1"/>
</dbReference>
<sequence length="86" mass="9600">MKAIHAKITNRRKNALHKFSRKLVNRCGEITVGNVRSITLVKTPMAKLVLDAGWGQLKAMLKDKCDHAGIVFKEVDEAYTTQVCSC</sequence>
<dbReference type="NCBIfam" id="TIGR01766">
    <property type="entry name" value="IS200/IS605 family accessory protein TnpB-like domain"/>
    <property type="match status" value="1"/>
</dbReference>
<protein>
    <submittedName>
        <fullName evidence="3">IS200/IS605 family element transposase accessory protein TnpB</fullName>
    </submittedName>
</protein>
<organism evidence="3 4">
    <name type="scientific">Nitrincola iocasae</name>
    <dbReference type="NCBI Taxonomy" id="2614693"/>
    <lineage>
        <taxon>Bacteria</taxon>
        <taxon>Pseudomonadati</taxon>
        <taxon>Pseudomonadota</taxon>
        <taxon>Gammaproteobacteria</taxon>
        <taxon>Oceanospirillales</taxon>
        <taxon>Oceanospirillaceae</taxon>
        <taxon>Nitrincola</taxon>
    </lineage>
</organism>
<reference evidence="3 4" key="1">
    <citation type="submission" date="2019-09" db="EMBL/GenBank/DDBJ databases">
        <title>Nitrincola iocasae sp. nov., a bacterium isolated from the sediment collected at a cold seep field in South China Sea.</title>
        <authorList>
            <person name="Zhang H."/>
            <person name="Wang H."/>
            <person name="Li C."/>
        </authorList>
    </citation>
    <scope>NUCLEOTIDE SEQUENCE [LARGE SCALE GENOMIC DNA]</scope>
    <source>
        <strain evidence="3 4">KXZD1103</strain>
    </source>
</reference>
<evidence type="ECO:0000256" key="1">
    <source>
        <dbReference type="ARBA" id="ARBA00023125"/>
    </source>
</evidence>
<evidence type="ECO:0000259" key="2">
    <source>
        <dbReference type="Pfam" id="PF07282"/>
    </source>
</evidence>
<feature type="domain" description="Cas12f1-like TNB" evidence="2">
    <location>
        <begin position="54"/>
        <end position="86"/>
    </location>
</feature>
<dbReference type="AlphaFoldDB" id="A0A5J6LJH4"/>
<dbReference type="GO" id="GO:0003677">
    <property type="term" value="F:DNA binding"/>
    <property type="evidence" value="ECO:0007669"/>
    <property type="project" value="UniProtKB-KW"/>
</dbReference>
<keyword evidence="1" id="KW-0238">DNA-binding</keyword>
<dbReference type="InterPro" id="IPR010095">
    <property type="entry name" value="Cas12f1-like_TNB"/>
</dbReference>
<evidence type="ECO:0000313" key="4">
    <source>
        <dbReference type="Proteomes" id="UP000325606"/>
    </source>
</evidence>
<proteinExistence type="predicted"/>
<accession>A0A5J6LJH4</accession>
<evidence type="ECO:0000313" key="3">
    <source>
        <dbReference type="EMBL" id="QEW08452.1"/>
    </source>
</evidence>
<dbReference type="Proteomes" id="UP000325606">
    <property type="component" value="Chromosome"/>
</dbReference>
<dbReference type="KEGG" id="nik:F5I99_01490"/>
<keyword evidence="4" id="KW-1185">Reference proteome</keyword>
<gene>
    <name evidence="3" type="ORF">F5I99_01490</name>
</gene>